<dbReference type="PANTHER" id="PTHR34220:SF7">
    <property type="entry name" value="SENSOR HISTIDINE KINASE YPDA"/>
    <property type="match status" value="1"/>
</dbReference>
<evidence type="ECO:0000313" key="5">
    <source>
        <dbReference type="Proteomes" id="UP000665020"/>
    </source>
</evidence>
<keyword evidence="4" id="KW-0418">Kinase</keyword>
<sequence>MKDNYKLSEVINVDILQSIQDKFAEATGLSSVLVNREGIPVTKESRFTDLCHIIRTCRAGFQRCKMSDAQGGINALETGHPHIYQCPFGLTDIAAPIIVENRFIGTILCGQVLLEEDNYQESLMRIKEKTKNLDLEQKILNKKIEKLEVIPKSKVMAAAEFLSITANYIAEMGLVNIYQQELLEETRNRRELEQYLRTKELKILQSQVNPHFLFNVLNSIARLALIENAKETEEVVYALSDLLRYSLRNAGEMVKLQEEMDCIRDYLTIQKKRFGDNYKFTLDFADEIKNINIPVLTIQPIVENAIIHGLKMQEKGKVSIKGYSKNDKVIIMVKDNGIGMSRNKIKKLLFYEEEEETNKSHVTGIGIHNVHKRLKYIFGEEYGLDIDSEPGKGMIVNIIIPRDNF</sequence>
<feature type="domain" description="PocR" evidence="3">
    <location>
        <begin position="9"/>
        <end position="173"/>
    </location>
</feature>
<dbReference type="InterPro" id="IPR003594">
    <property type="entry name" value="HATPase_dom"/>
</dbReference>
<dbReference type="Pfam" id="PF06580">
    <property type="entry name" value="His_kinase"/>
    <property type="match status" value="1"/>
</dbReference>
<reference evidence="4" key="1">
    <citation type="submission" date="2019-12" db="EMBL/GenBank/DDBJ databases">
        <authorList>
            <person name="zhang j."/>
            <person name="sun C.M."/>
        </authorList>
    </citation>
    <scope>NUCLEOTIDE SEQUENCE</scope>
    <source>
        <strain evidence="4">NS-1</strain>
    </source>
</reference>
<feature type="domain" description="Signal transduction histidine kinase internal region" evidence="2">
    <location>
        <begin position="200"/>
        <end position="277"/>
    </location>
</feature>
<accession>A0A8A7KFF3</accession>
<evidence type="ECO:0000313" key="4">
    <source>
        <dbReference type="EMBL" id="QTL98815.1"/>
    </source>
</evidence>
<dbReference type="Proteomes" id="UP000665020">
    <property type="component" value="Chromosome"/>
</dbReference>
<proteinExistence type="predicted"/>
<dbReference type="InterPro" id="IPR010559">
    <property type="entry name" value="Sig_transdc_His_kin_internal"/>
</dbReference>
<gene>
    <name evidence="4" type="ORF">GM661_13005</name>
</gene>
<dbReference type="InterPro" id="IPR018771">
    <property type="entry name" value="PocR_dom"/>
</dbReference>
<keyword evidence="5" id="KW-1185">Reference proteome</keyword>
<keyword evidence="4" id="KW-0808">Transferase</keyword>
<dbReference type="Pfam" id="PF10114">
    <property type="entry name" value="PocR"/>
    <property type="match status" value="1"/>
</dbReference>
<name>A0A8A7KFF3_9FIRM</name>
<evidence type="ECO:0000259" key="1">
    <source>
        <dbReference type="Pfam" id="PF02518"/>
    </source>
</evidence>
<dbReference type="EMBL" id="CP046640">
    <property type="protein sequence ID" value="QTL98815.1"/>
    <property type="molecule type" value="Genomic_DNA"/>
</dbReference>
<dbReference type="GO" id="GO:0016020">
    <property type="term" value="C:membrane"/>
    <property type="evidence" value="ECO:0007669"/>
    <property type="project" value="InterPro"/>
</dbReference>
<dbReference type="InterPro" id="IPR050640">
    <property type="entry name" value="Bact_2-comp_sensor_kinase"/>
</dbReference>
<protein>
    <submittedName>
        <fullName evidence="4">Histidine kinase</fullName>
    </submittedName>
</protein>
<dbReference type="SUPFAM" id="SSF55874">
    <property type="entry name" value="ATPase domain of HSP90 chaperone/DNA topoisomerase II/histidine kinase"/>
    <property type="match status" value="1"/>
</dbReference>
<evidence type="ECO:0000259" key="3">
    <source>
        <dbReference type="Pfam" id="PF10114"/>
    </source>
</evidence>
<dbReference type="InterPro" id="IPR036890">
    <property type="entry name" value="HATPase_C_sf"/>
</dbReference>
<dbReference type="PANTHER" id="PTHR34220">
    <property type="entry name" value="SENSOR HISTIDINE KINASE YPDA"/>
    <property type="match status" value="1"/>
</dbReference>
<dbReference type="KEGG" id="ifn:GM661_13005"/>
<feature type="domain" description="Histidine kinase/HSP90-like ATPase" evidence="1">
    <location>
        <begin position="298"/>
        <end position="403"/>
    </location>
</feature>
<dbReference type="GO" id="GO:0000155">
    <property type="term" value="F:phosphorelay sensor kinase activity"/>
    <property type="evidence" value="ECO:0007669"/>
    <property type="project" value="InterPro"/>
</dbReference>
<dbReference type="Pfam" id="PF02518">
    <property type="entry name" value="HATPase_c"/>
    <property type="match status" value="1"/>
</dbReference>
<organism evidence="4 5">
    <name type="scientific">Iocasia fonsfrigidae</name>
    <dbReference type="NCBI Taxonomy" id="2682810"/>
    <lineage>
        <taxon>Bacteria</taxon>
        <taxon>Bacillati</taxon>
        <taxon>Bacillota</taxon>
        <taxon>Clostridia</taxon>
        <taxon>Halanaerobiales</taxon>
        <taxon>Halanaerobiaceae</taxon>
        <taxon>Iocasia</taxon>
    </lineage>
</organism>
<evidence type="ECO:0000259" key="2">
    <source>
        <dbReference type="Pfam" id="PF06580"/>
    </source>
</evidence>
<dbReference type="Gene3D" id="3.30.565.10">
    <property type="entry name" value="Histidine kinase-like ATPase, C-terminal domain"/>
    <property type="match status" value="1"/>
</dbReference>
<dbReference type="AlphaFoldDB" id="A0A8A7KFF3"/>